<dbReference type="SUPFAM" id="SSF51004">
    <property type="entry name" value="C-terminal (heme d1) domain of cytochrome cd1-nitrite reductase"/>
    <property type="match status" value="1"/>
</dbReference>
<sequence>MKMNKLFNVLCLISLLTFSFISCSDDDDNDFFNSVETLPTDIAFLDVNLKGGEISGELTWKKPINTSELSSIVIYASNDGTTKEARIDEVSIDKEKYTVEARNYTKYLLLVPKNKKDVEGSTFAKVEITDETGNNVVTDLTFEDTDYTKDKIAGKLSWTKASGYINLSKLIIYTSEDGTIKKDKLAEVNPDMEEYTIASRDLSKYFIVVATDAENTEVEDFAKIEVKDAYEVSGVYILNSGKMGNNNSNISFYNFLTTEFKTKVFESANGTSLGDTGQDMVVYGSKMYIAVYGSGVIYVTDKQGKKLAAIESVKGDKKQQPRGLTSYEGKVYATLYDGYLAKIDTTKLEIESQVAVGRNPEYVRAANNKLYVANSGGLDYNTPLGYDKTVSVVDVATFRETEKIPVVINPDKMAVDSEGDIYVISNGNYGDIPNTLQRIDASTHKVTNVGNATWMSMNNDKLYIIYSQYDANWNQVVSYHVFDAKTEKMLTDKFITDGTTVNKPFSINADPVNNYVYIGTSDYTNNGDMYIFTSDGKLVKKLDTGGLNPAGAYFASWIIR</sequence>
<dbReference type="Gene3D" id="2.130.10.10">
    <property type="entry name" value="YVTN repeat-like/Quinoprotein amine dehydrogenase"/>
    <property type="match status" value="1"/>
</dbReference>
<dbReference type="PANTHER" id="PTHR47197">
    <property type="entry name" value="PROTEIN NIRF"/>
    <property type="match status" value="1"/>
</dbReference>
<dbReference type="PROSITE" id="PS51257">
    <property type="entry name" value="PROKAR_LIPOPROTEIN"/>
    <property type="match status" value="1"/>
</dbReference>
<proteinExistence type="predicted"/>
<accession>A0A212J1A7</accession>
<dbReference type="InterPro" id="IPR051200">
    <property type="entry name" value="Host-pathogen_enzymatic-act"/>
</dbReference>
<gene>
    <name evidence="2" type="ORF">KL86DYS1_10810</name>
</gene>
<protein>
    <submittedName>
        <fullName evidence="2">Uncharacterized protein</fullName>
    </submittedName>
</protein>
<dbReference type="RefSeq" id="WP_296938695.1">
    <property type="nucleotide sequence ID" value="NZ_LT599032.1"/>
</dbReference>
<dbReference type="AlphaFoldDB" id="A0A212J1A7"/>
<dbReference type="InterPro" id="IPR015943">
    <property type="entry name" value="WD40/YVTN_repeat-like_dom_sf"/>
</dbReference>
<feature type="chain" id="PRO_5012871795" evidence="1">
    <location>
        <begin position="25"/>
        <end position="560"/>
    </location>
</feature>
<organism evidence="2">
    <name type="scientific">uncultured Dysgonomonas sp</name>
    <dbReference type="NCBI Taxonomy" id="206096"/>
    <lineage>
        <taxon>Bacteria</taxon>
        <taxon>Pseudomonadati</taxon>
        <taxon>Bacteroidota</taxon>
        <taxon>Bacteroidia</taxon>
        <taxon>Bacteroidales</taxon>
        <taxon>Dysgonomonadaceae</taxon>
        <taxon>Dysgonomonas</taxon>
        <taxon>environmental samples</taxon>
    </lineage>
</organism>
<evidence type="ECO:0000256" key="1">
    <source>
        <dbReference type="SAM" id="SignalP"/>
    </source>
</evidence>
<feature type="signal peptide" evidence="1">
    <location>
        <begin position="1"/>
        <end position="24"/>
    </location>
</feature>
<keyword evidence="1" id="KW-0732">Signal</keyword>
<name>A0A212J1A7_9BACT</name>
<dbReference type="InterPro" id="IPR011048">
    <property type="entry name" value="Haem_d1_sf"/>
</dbReference>
<reference evidence="2" key="1">
    <citation type="submission" date="2016-04" db="EMBL/GenBank/DDBJ databases">
        <authorList>
            <person name="Evans L.H."/>
            <person name="Alamgir A."/>
            <person name="Owens N."/>
            <person name="Weber N.D."/>
            <person name="Virtaneva K."/>
            <person name="Barbian K."/>
            <person name="Babar A."/>
            <person name="Rosenke K."/>
        </authorList>
    </citation>
    <scope>NUCLEOTIDE SEQUENCE</scope>
    <source>
        <strain evidence="2">86-1</strain>
    </source>
</reference>
<evidence type="ECO:0000313" key="2">
    <source>
        <dbReference type="EMBL" id="SBV93221.1"/>
    </source>
</evidence>
<dbReference type="EMBL" id="FLUM01000001">
    <property type="protein sequence ID" value="SBV93221.1"/>
    <property type="molecule type" value="Genomic_DNA"/>
</dbReference>
<dbReference type="PANTHER" id="PTHR47197:SF3">
    <property type="entry name" value="DIHYDRO-HEME D1 DEHYDROGENASE"/>
    <property type="match status" value="1"/>
</dbReference>